<reference evidence="1" key="1">
    <citation type="submission" date="2019-03" db="EMBL/GenBank/DDBJ databases">
        <title>WGS assembly of Setaria viridis.</title>
        <authorList>
            <person name="Huang P."/>
            <person name="Jenkins J."/>
            <person name="Grimwood J."/>
            <person name="Barry K."/>
            <person name="Healey A."/>
            <person name="Mamidi S."/>
            <person name="Sreedasyam A."/>
            <person name="Shu S."/>
            <person name="Feldman M."/>
            <person name="Wu J."/>
            <person name="Yu Y."/>
            <person name="Chen C."/>
            <person name="Johnson J."/>
            <person name="Rokhsar D."/>
            <person name="Baxter I."/>
            <person name="Schmutz J."/>
            <person name="Brutnell T."/>
            <person name="Kellogg E."/>
        </authorList>
    </citation>
    <scope>NUCLEOTIDE SEQUENCE [LARGE SCALE GENOMIC DNA]</scope>
</reference>
<keyword evidence="2" id="KW-1185">Reference proteome</keyword>
<sequence length="134" mass="15629">MRSCRLTLELEKTQEKALEAATGLAIKHIKRELNIEIDDLSYKAKEILEERQKVFKTQMSRFDATSAELIEQGRSARNIWATRSKRCKVWLITVPMVPLCIKEQMRMLHYTLMLWMAVLIQITSKSSLSSVRML</sequence>
<dbReference type="Proteomes" id="UP000298652">
    <property type="component" value="Chromosome 6"/>
</dbReference>
<evidence type="ECO:0000313" key="1">
    <source>
        <dbReference type="EMBL" id="TKW09376.1"/>
    </source>
</evidence>
<name>A0A4V6D583_SETVI</name>
<accession>A0A4V6D583</accession>
<organism evidence="1 2">
    <name type="scientific">Setaria viridis</name>
    <name type="common">Green bristlegrass</name>
    <name type="synonym">Setaria italica subsp. viridis</name>
    <dbReference type="NCBI Taxonomy" id="4556"/>
    <lineage>
        <taxon>Eukaryota</taxon>
        <taxon>Viridiplantae</taxon>
        <taxon>Streptophyta</taxon>
        <taxon>Embryophyta</taxon>
        <taxon>Tracheophyta</taxon>
        <taxon>Spermatophyta</taxon>
        <taxon>Magnoliopsida</taxon>
        <taxon>Liliopsida</taxon>
        <taxon>Poales</taxon>
        <taxon>Poaceae</taxon>
        <taxon>PACMAD clade</taxon>
        <taxon>Panicoideae</taxon>
        <taxon>Panicodae</taxon>
        <taxon>Paniceae</taxon>
        <taxon>Cenchrinae</taxon>
        <taxon>Setaria</taxon>
    </lineage>
</organism>
<proteinExistence type="predicted"/>
<gene>
    <name evidence="1" type="ORF">SEVIR_6G090600v2</name>
</gene>
<dbReference type="EMBL" id="CM016557">
    <property type="protein sequence ID" value="TKW09376.1"/>
    <property type="molecule type" value="Genomic_DNA"/>
</dbReference>
<dbReference type="AlphaFoldDB" id="A0A4V6D583"/>
<protein>
    <submittedName>
        <fullName evidence="1">Uncharacterized protein</fullName>
    </submittedName>
</protein>
<dbReference type="Gramene" id="TKW09376">
    <property type="protein sequence ID" value="TKW09376"/>
    <property type="gene ID" value="SEVIR_6G090600v2"/>
</dbReference>
<evidence type="ECO:0000313" key="2">
    <source>
        <dbReference type="Proteomes" id="UP000298652"/>
    </source>
</evidence>